<evidence type="ECO:0000259" key="1">
    <source>
        <dbReference type="Pfam" id="PF00534"/>
    </source>
</evidence>
<protein>
    <submittedName>
        <fullName evidence="3">Glycosyltransferase</fullName>
        <ecNumber evidence="3">2.4.-.-</ecNumber>
    </submittedName>
</protein>
<evidence type="ECO:0000259" key="2">
    <source>
        <dbReference type="Pfam" id="PF13439"/>
    </source>
</evidence>
<keyword evidence="3" id="KW-0808">Transferase</keyword>
<keyword evidence="3" id="KW-0328">Glycosyltransferase</keyword>
<dbReference type="EMBL" id="JAQMLR010000009">
    <property type="protein sequence ID" value="MDB8739141.1"/>
    <property type="molecule type" value="Genomic_DNA"/>
</dbReference>
<dbReference type="GO" id="GO:0016757">
    <property type="term" value="F:glycosyltransferase activity"/>
    <property type="evidence" value="ECO:0007669"/>
    <property type="project" value="UniProtKB-KW"/>
</dbReference>
<evidence type="ECO:0000313" key="3">
    <source>
        <dbReference type="EMBL" id="MDB8739141.1"/>
    </source>
</evidence>
<dbReference type="InterPro" id="IPR001296">
    <property type="entry name" value="Glyco_trans_1"/>
</dbReference>
<feature type="domain" description="Glycosyltransferase subfamily 4-like N-terminal" evidence="2">
    <location>
        <begin position="19"/>
        <end position="214"/>
    </location>
</feature>
<dbReference type="Pfam" id="PF13439">
    <property type="entry name" value="Glyco_transf_4"/>
    <property type="match status" value="1"/>
</dbReference>
<dbReference type="InterPro" id="IPR050194">
    <property type="entry name" value="Glycosyltransferase_grp1"/>
</dbReference>
<reference evidence="3" key="1">
    <citation type="submission" date="2023-01" db="EMBL/GenBank/DDBJ databases">
        <title>Human gut microbiome strain richness.</title>
        <authorList>
            <person name="Chen-Liaw A."/>
        </authorList>
    </citation>
    <scope>NUCLEOTIDE SEQUENCE</scope>
    <source>
        <strain evidence="3">1001217st1_A9_1001217B_191108</strain>
    </source>
</reference>
<sequence>MNIVQINSVYGVKSTGIIVKDISMLLQERGNTSIVVSPQKTDDSTVINIGNSIDWKMHAVYTRLLGKQALASSGATRKLLVQLNKIKPDIIHLHNIHSNFINYKLLLQYTAENNIPVVLTLHDCWFLTGKCFHFFDIGCTKWKSGCENCPKRFKDIPSVLVDNAKTVYQLRKELYTKNKLYIVGCSQWITEIAKESPLCVNADVRYIYNGVDTNTFTPDKGNLRGKLNIDQESFVIITMANKWFDDVNERIRNKIVNMLEEKDCLIIVGCKEEQLTVQQKKGYKGRIITMPHIKDREELAKVYNTGNVFVNLTHIDTLPTVNMEALSCSLPVITYQAGGSGELVDPGVTGYVVNDFSDDYAIIKALQNVKSGYISRQKCREKAVSSFNKLENYKEYLKLYEEIRNNWIEIL</sequence>
<organism evidence="3 4">
    <name type="scientific">Mediterraneibacter gnavus</name>
    <name type="common">Ruminococcus gnavus</name>
    <dbReference type="NCBI Taxonomy" id="33038"/>
    <lineage>
        <taxon>Bacteria</taxon>
        <taxon>Bacillati</taxon>
        <taxon>Bacillota</taxon>
        <taxon>Clostridia</taxon>
        <taxon>Lachnospirales</taxon>
        <taxon>Lachnospiraceae</taxon>
        <taxon>Mediterraneibacter</taxon>
    </lineage>
</organism>
<dbReference type="InterPro" id="IPR028098">
    <property type="entry name" value="Glyco_trans_4-like_N"/>
</dbReference>
<evidence type="ECO:0000313" key="4">
    <source>
        <dbReference type="Proteomes" id="UP001211731"/>
    </source>
</evidence>
<dbReference type="AlphaFoldDB" id="A0AB35J6A0"/>
<dbReference type="EC" id="2.4.-.-" evidence="3"/>
<gene>
    <name evidence="3" type="ORF">PNU63_10250</name>
</gene>
<comment type="caution">
    <text evidence="3">The sequence shown here is derived from an EMBL/GenBank/DDBJ whole genome shotgun (WGS) entry which is preliminary data.</text>
</comment>
<dbReference type="Gene3D" id="3.40.50.2000">
    <property type="entry name" value="Glycogen Phosphorylase B"/>
    <property type="match status" value="2"/>
</dbReference>
<dbReference type="PANTHER" id="PTHR45947">
    <property type="entry name" value="SULFOQUINOVOSYL TRANSFERASE SQD2"/>
    <property type="match status" value="1"/>
</dbReference>
<dbReference type="RefSeq" id="WP_272107191.1">
    <property type="nucleotide sequence ID" value="NZ_BAABXJ010000001.1"/>
</dbReference>
<proteinExistence type="predicted"/>
<dbReference type="SUPFAM" id="SSF53756">
    <property type="entry name" value="UDP-Glycosyltransferase/glycogen phosphorylase"/>
    <property type="match status" value="1"/>
</dbReference>
<dbReference type="Proteomes" id="UP001211731">
    <property type="component" value="Unassembled WGS sequence"/>
</dbReference>
<dbReference type="PANTHER" id="PTHR45947:SF13">
    <property type="entry name" value="TRANSFERASE"/>
    <property type="match status" value="1"/>
</dbReference>
<name>A0AB35J6A0_MEDGN</name>
<dbReference type="Pfam" id="PF00534">
    <property type="entry name" value="Glycos_transf_1"/>
    <property type="match status" value="1"/>
</dbReference>
<feature type="domain" description="Glycosyl transferase family 1" evidence="1">
    <location>
        <begin position="265"/>
        <end position="383"/>
    </location>
</feature>
<accession>A0AB35J6A0</accession>